<keyword evidence="11" id="KW-0472">Membrane</keyword>
<organism evidence="15 16">
    <name type="scientific">Gossypium armourianum</name>
    <dbReference type="NCBI Taxonomy" id="34283"/>
    <lineage>
        <taxon>Eukaryota</taxon>
        <taxon>Viridiplantae</taxon>
        <taxon>Streptophyta</taxon>
        <taxon>Embryophyta</taxon>
        <taxon>Tracheophyta</taxon>
        <taxon>Spermatophyta</taxon>
        <taxon>Magnoliopsida</taxon>
        <taxon>eudicotyledons</taxon>
        <taxon>Gunneridae</taxon>
        <taxon>Pentapetalae</taxon>
        <taxon>rosids</taxon>
        <taxon>malvids</taxon>
        <taxon>Malvales</taxon>
        <taxon>Malvaceae</taxon>
        <taxon>Malvoideae</taxon>
        <taxon>Gossypium</taxon>
    </lineage>
</organism>
<keyword evidence="10 13" id="KW-0333">Golgi apparatus</keyword>
<dbReference type="EC" id="2.4.1.-" evidence="13"/>
<evidence type="ECO:0000256" key="7">
    <source>
        <dbReference type="ARBA" id="ARBA00022692"/>
    </source>
</evidence>
<evidence type="ECO:0000256" key="5">
    <source>
        <dbReference type="ARBA" id="ARBA00022676"/>
    </source>
</evidence>
<proteinExistence type="inferred from homology"/>
<gene>
    <name evidence="15" type="ORF">Goarm_015097</name>
</gene>
<evidence type="ECO:0000256" key="12">
    <source>
        <dbReference type="ARBA" id="ARBA00023211"/>
    </source>
</evidence>
<sequence length="449" mass="51022">MAFVYRFWDPVEVEEEASSAQKHRRNEVHPMVICDKDVSVRTGNILSRVSQTRDVIKMSKMHLELKAVRIIHTFSTLDKTISSLERQLAAARAAKADTEEGSPMVTKSGTKDLNESRRVFFVMGIITALRNRKRRNSIRETWMPQGLIQNSFGVLPGKGCSQVFTLFEVIVLRGGIKEVGEREGNYNSIRHRTQNDNVSLILSSTPGGALDRAINAEEEQHKDFLHLVCSHFQSGPDLEIQNLRRIECFVWQNHIEGYHELSTKTQVYFSAVVAKWDADFYLKVDDDVHVNLGVVSSTLARHRHEPHVYIGCMKSGPVVAQKGIKYREPEYWKFGEGNKYFRHATGQIYAISKDLATYILVNRHILHRYANEDVSLGSWFIGLDVEHIDDRSLCCGTTPPDCEWKAKSGNHCGASFDWSCSGICKSSVRMKEVHQRCGEGDQAIWDTSF</sequence>
<keyword evidence="9" id="KW-1133">Transmembrane helix</keyword>
<evidence type="ECO:0000256" key="2">
    <source>
        <dbReference type="ARBA" id="ARBA00004323"/>
    </source>
</evidence>
<keyword evidence="5 13" id="KW-0328">Glycosyltransferase</keyword>
<dbReference type="GO" id="GO:0008378">
    <property type="term" value="F:galactosyltransferase activity"/>
    <property type="evidence" value="ECO:0007669"/>
    <property type="project" value="TreeGrafter"/>
</dbReference>
<evidence type="ECO:0000313" key="15">
    <source>
        <dbReference type="EMBL" id="MBA0830574.1"/>
    </source>
</evidence>
<evidence type="ECO:0000256" key="9">
    <source>
        <dbReference type="ARBA" id="ARBA00022989"/>
    </source>
</evidence>
<dbReference type="GO" id="GO:0000139">
    <property type="term" value="C:Golgi membrane"/>
    <property type="evidence" value="ECO:0007669"/>
    <property type="project" value="UniProtKB-SubCell"/>
</dbReference>
<evidence type="ECO:0000256" key="11">
    <source>
        <dbReference type="ARBA" id="ARBA00023136"/>
    </source>
</evidence>
<comment type="subcellular location">
    <subcellularLocation>
        <location evidence="2 13">Golgi apparatus membrane</location>
        <topology evidence="2 13">Single-pass type II membrane protein</topology>
    </subcellularLocation>
</comment>
<evidence type="ECO:0000256" key="13">
    <source>
        <dbReference type="RuleBase" id="RU363063"/>
    </source>
</evidence>
<dbReference type="Proteomes" id="UP000593575">
    <property type="component" value="Unassembled WGS sequence"/>
</dbReference>
<dbReference type="Gene3D" id="3.90.550.50">
    <property type="match status" value="1"/>
</dbReference>
<keyword evidence="8" id="KW-0735">Signal-anchor</keyword>
<comment type="similarity">
    <text evidence="4 13">Belongs to the glycosyltransferase 31 family.</text>
</comment>
<dbReference type="EMBL" id="JABFAE010000006">
    <property type="protein sequence ID" value="MBA0830574.1"/>
    <property type="molecule type" value="Genomic_DNA"/>
</dbReference>
<feature type="domain" description="DUF4094" evidence="14">
    <location>
        <begin position="1"/>
        <end position="94"/>
    </location>
</feature>
<evidence type="ECO:0000256" key="3">
    <source>
        <dbReference type="ARBA" id="ARBA00004922"/>
    </source>
</evidence>
<comment type="caution">
    <text evidence="15">The sequence shown here is derived from an EMBL/GenBank/DDBJ whole genome shotgun (WGS) entry which is preliminary data.</text>
</comment>
<name>A0A7J9J9L0_9ROSI</name>
<evidence type="ECO:0000256" key="4">
    <source>
        <dbReference type="ARBA" id="ARBA00008661"/>
    </source>
</evidence>
<comment type="cofactor">
    <cofactor evidence="1 13">
        <name>Mn(2+)</name>
        <dbReference type="ChEBI" id="CHEBI:29035"/>
    </cofactor>
</comment>
<keyword evidence="6" id="KW-0808">Transferase</keyword>
<dbReference type="UniPathway" id="UPA00378"/>
<dbReference type="PANTHER" id="PTHR11214">
    <property type="entry name" value="BETA-1,3-N-ACETYLGLUCOSAMINYLTRANSFERASE"/>
    <property type="match status" value="1"/>
</dbReference>
<evidence type="ECO:0000256" key="10">
    <source>
        <dbReference type="ARBA" id="ARBA00023034"/>
    </source>
</evidence>
<dbReference type="Pfam" id="PF01762">
    <property type="entry name" value="Galactosyl_T"/>
    <property type="match status" value="1"/>
</dbReference>
<keyword evidence="7" id="KW-0812">Transmembrane</keyword>
<reference evidence="15 16" key="1">
    <citation type="journal article" date="2019" name="Genome Biol. Evol.">
        <title>Insights into the evolution of the New World diploid cottons (Gossypium, subgenus Houzingenia) based on genome sequencing.</title>
        <authorList>
            <person name="Grover C.E."/>
            <person name="Arick M.A. 2nd"/>
            <person name="Thrash A."/>
            <person name="Conover J.L."/>
            <person name="Sanders W.S."/>
            <person name="Peterson D.G."/>
            <person name="Frelichowski J.E."/>
            <person name="Scheffler J.A."/>
            <person name="Scheffler B.E."/>
            <person name="Wendel J.F."/>
        </authorList>
    </citation>
    <scope>NUCLEOTIDE SEQUENCE [LARGE SCALE GENOMIC DNA]</scope>
    <source>
        <strain evidence="15">6</strain>
        <tissue evidence="15">Leaf</tissue>
    </source>
</reference>
<accession>A0A7J9J9L0</accession>
<evidence type="ECO:0000313" key="16">
    <source>
        <dbReference type="Proteomes" id="UP000593575"/>
    </source>
</evidence>
<keyword evidence="16" id="KW-1185">Reference proteome</keyword>
<dbReference type="InterPro" id="IPR025298">
    <property type="entry name" value="DUF4094"/>
</dbReference>
<protein>
    <recommendedName>
        <fullName evidence="13">Hexosyltransferase</fullName>
        <ecNumber evidence="13">2.4.1.-</ecNumber>
    </recommendedName>
</protein>
<evidence type="ECO:0000259" key="14">
    <source>
        <dbReference type="Pfam" id="PF13334"/>
    </source>
</evidence>
<comment type="pathway">
    <text evidence="3">Protein modification; protein glycosylation.</text>
</comment>
<evidence type="ECO:0000256" key="6">
    <source>
        <dbReference type="ARBA" id="ARBA00022679"/>
    </source>
</evidence>
<dbReference type="AlphaFoldDB" id="A0A7J9J9L0"/>
<dbReference type="Pfam" id="PF13334">
    <property type="entry name" value="DUF4094"/>
    <property type="match status" value="1"/>
</dbReference>
<dbReference type="InterPro" id="IPR002659">
    <property type="entry name" value="Glyco_trans_31"/>
</dbReference>
<keyword evidence="12 13" id="KW-0464">Manganese</keyword>
<evidence type="ECO:0000256" key="8">
    <source>
        <dbReference type="ARBA" id="ARBA00022968"/>
    </source>
</evidence>
<evidence type="ECO:0000256" key="1">
    <source>
        <dbReference type="ARBA" id="ARBA00001936"/>
    </source>
</evidence>
<dbReference type="PANTHER" id="PTHR11214:SF123">
    <property type="entry name" value="BETA-1,6-GALACTOSYLTRANSFERASE GALT31A"/>
    <property type="match status" value="1"/>
</dbReference>